<feature type="compositionally biased region" description="Polar residues" evidence="1">
    <location>
        <begin position="107"/>
        <end position="117"/>
    </location>
</feature>
<evidence type="ECO:0000256" key="1">
    <source>
        <dbReference type="SAM" id="MobiDB-lite"/>
    </source>
</evidence>
<proteinExistence type="predicted"/>
<comment type="caution">
    <text evidence="2">The sequence shown here is derived from an EMBL/GenBank/DDBJ whole genome shotgun (WGS) entry which is preliminary data.</text>
</comment>
<protein>
    <recommendedName>
        <fullName evidence="4">Pentacotripeptide-repeat region of PRORP domain-containing protein</fullName>
    </recommendedName>
</protein>
<feature type="region of interest" description="Disordered" evidence="1">
    <location>
        <begin position="89"/>
        <end position="117"/>
    </location>
</feature>
<dbReference type="Proteomes" id="UP001648503">
    <property type="component" value="Unassembled WGS sequence"/>
</dbReference>
<name>A0ABQ8F822_9FUNG</name>
<feature type="compositionally biased region" description="Basic and acidic residues" evidence="1">
    <location>
        <begin position="96"/>
        <end position="106"/>
    </location>
</feature>
<dbReference type="Gene3D" id="1.25.40.10">
    <property type="entry name" value="Tetratricopeptide repeat domain"/>
    <property type="match status" value="1"/>
</dbReference>
<evidence type="ECO:0008006" key="4">
    <source>
        <dbReference type="Google" id="ProtNLM"/>
    </source>
</evidence>
<reference evidence="2 3" key="1">
    <citation type="submission" date="2021-02" db="EMBL/GenBank/DDBJ databases">
        <title>Variation within the Batrachochytrium salamandrivorans European outbreak.</title>
        <authorList>
            <person name="Kelly M."/>
            <person name="Pasmans F."/>
            <person name="Shea T.P."/>
            <person name="Munoz J.F."/>
            <person name="Carranza S."/>
            <person name="Cuomo C.A."/>
            <person name="Martel A."/>
        </authorList>
    </citation>
    <scope>NUCLEOTIDE SEQUENCE [LARGE SCALE GENOMIC DNA]</scope>
    <source>
        <strain evidence="2 3">AMFP18/2</strain>
    </source>
</reference>
<organism evidence="2 3">
    <name type="scientific">Batrachochytrium salamandrivorans</name>
    <dbReference type="NCBI Taxonomy" id="1357716"/>
    <lineage>
        <taxon>Eukaryota</taxon>
        <taxon>Fungi</taxon>
        <taxon>Fungi incertae sedis</taxon>
        <taxon>Chytridiomycota</taxon>
        <taxon>Chytridiomycota incertae sedis</taxon>
        <taxon>Chytridiomycetes</taxon>
        <taxon>Rhizophydiales</taxon>
        <taxon>Rhizophydiales incertae sedis</taxon>
        <taxon>Batrachochytrium</taxon>
    </lineage>
</organism>
<sequence length="666" mass="74740">MSSRSPVVLRQFMPWTLLSRNDHIKRCKSGEACYNEIRFLFTTSNRSGTDTSRSFRSLVQSPLQSHIDHHIPALRTVYILDHRRPFSGDGLTAQKHPSDKLIRSEHMSSNPPRSGLDDNQQIEAIQLAISFRDFRNAFLKFEEVRKSNPSLLKKLTPFQLTALMAAAMKNAPGVLGPKSLSYAVRCQRTLDIFQIMSENQPSRWGTIPDLAYTLMIEIYAHKGDIDSLELLLESMRRQHREILRSSNLGHLSKAYIRAASHPDSSSINHEPTGLAYFEMHLLENVVSPHPFNCIADAYALNGDEEGLTETMEALLKSGRSADAATMSIFCRFYIERGDFITARMYLDWYAINSNNNLNQASGVATPVLMYYDALISNEMGDYDRALRTISAMRDGNMKLDNSKNRVLTKGDEQNSLKKTKIREKPKYGLKILGLTACEEIVALARINNCDAAWRCFSMALREPERCYERALIALAKMVGPLSNGHDNVDSTESTQSPLRATQLATIANIRTAAALYGFMRSQSFIRIADGYAAIGDPKSVLIILGECTNMGFKLHLPIHQKVVAAFRNSKDIMGALAYIRHVQLTYDDMAFEVETYYSLLVDAMVQYGDNCKEAQAVIRAVEVNGVQNVSIEHMLLRAKKRADVLRSSNATLRLSGNNAMLVSLLD</sequence>
<dbReference type="EMBL" id="JAFCIX010000344">
    <property type="protein sequence ID" value="KAH6593855.1"/>
    <property type="molecule type" value="Genomic_DNA"/>
</dbReference>
<dbReference type="InterPro" id="IPR011990">
    <property type="entry name" value="TPR-like_helical_dom_sf"/>
</dbReference>
<gene>
    <name evidence="2" type="ORF">BASA50_007081</name>
</gene>
<evidence type="ECO:0000313" key="2">
    <source>
        <dbReference type="EMBL" id="KAH6593855.1"/>
    </source>
</evidence>
<accession>A0ABQ8F822</accession>
<keyword evidence="3" id="KW-1185">Reference proteome</keyword>
<evidence type="ECO:0000313" key="3">
    <source>
        <dbReference type="Proteomes" id="UP001648503"/>
    </source>
</evidence>